<feature type="region of interest" description="Disordered" evidence="1">
    <location>
        <begin position="202"/>
        <end position="227"/>
    </location>
</feature>
<reference evidence="2 3" key="1">
    <citation type="journal article" date="2023" name="Commun. Biol.">
        <title>Reorganization of the ancestral sex-determining regions during the evolution of trioecy in Pleodorina starrii.</title>
        <authorList>
            <person name="Takahashi K."/>
            <person name="Suzuki S."/>
            <person name="Kawai-Toyooka H."/>
            <person name="Yamamoto K."/>
            <person name="Hamaji T."/>
            <person name="Ootsuki R."/>
            <person name="Yamaguchi H."/>
            <person name="Kawachi M."/>
            <person name="Higashiyama T."/>
            <person name="Nozaki H."/>
        </authorList>
    </citation>
    <scope>NUCLEOTIDE SEQUENCE [LARGE SCALE GENOMIC DNA]</scope>
    <source>
        <strain evidence="2 3">NIES-4479</strain>
    </source>
</reference>
<protein>
    <submittedName>
        <fullName evidence="2">Uncharacterized protein</fullName>
    </submittedName>
</protein>
<evidence type="ECO:0000256" key="1">
    <source>
        <dbReference type="SAM" id="MobiDB-lite"/>
    </source>
</evidence>
<dbReference type="OrthoDB" id="552207at2759"/>
<feature type="compositionally biased region" description="Low complexity" evidence="1">
    <location>
        <begin position="208"/>
        <end position="227"/>
    </location>
</feature>
<name>A0A9W6BW42_9CHLO</name>
<feature type="region of interest" description="Disordered" evidence="1">
    <location>
        <begin position="82"/>
        <end position="182"/>
    </location>
</feature>
<evidence type="ECO:0000313" key="3">
    <source>
        <dbReference type="Proteomes" id="UP001165080"/>
    </source>
</evidence>
<feature type="region of interest" description="Disordered" evidence="1">
    <location>
        <begin position="1"/>
        <end position="34"/>
    </location>
</feature>
<evidence type="ECO:0000313" key="2">
    <source>
        <dbReference type="EMBL" id="GLC58611.1"/>
    </source>
</evidence>
<gene>
    <name evidence="2" type="primary">PLEST005219</name>
    <name evidence="2" type="ORF">PLESTB_001380200</name>
</gene>
<feature type="compositionally biased region" description="Polar residues" evidence="1">
    <location>
        <begin position="161"/>
        <end position="173"/>
    </location>
</feature>
<dbReference type="AlphaFoldDB" id="A0A9W6BW42"/>
<organism evidence="2 3">
    <name type="scientific">Pleodorina starrii</name>
    <dbReference type="NCBI Taxonomy" id="330485"/>
    <lineage>
        <taxon>Eukaryota</taxon>
        <taxon>Viridiplantae</taxon>
        <taxon>Chlorophyta</taxon>
        <taxon>core chlorophytes</taxon>
        <taxon>Chlorophyceae</taxon>
        <taxon>CS clade</taxon>
        <taxon>Chlamydomonadales</taxon>
        <taxon>Volvocaceae</taxon>
        <taxon>Pleodorina</taxon>
    </lineage>
</organism>
<feature type="compositionally biased region" description="Basic residues" evidence="1">
    <location>
        <begin position="146"/>
        <end position="158"/>
    </location>
</feature>
<comment type="caution">
    <text evidence="2">The sequence shown here is derived from an EMBL/GenBank/DDBJ whole genome shotgun (WGS) entry which is preliminary data.</text>
</comment>
<dbReference type="Proteomes" id="UP001165080">
    <property type="component" value="Unassembled WGS sequence"/>
</dbReference>
<proteinExistence type="predicted"/>
<dbReference type="EMBL" id="BRXU01000023">
    <property type="protein sequence ID" value="GLC58611.1"/>
    <property type="molecule type" value="Genomic_DNA"/>
</dbReference>
<feature type="compositionally biased region" description="Basic and acidic residues" evidence="1">
    <location>
        <begin position="105"/>
        <end position="124"/>
    </location>
</feature>
<sequence>MMVGVEGPGQHSWNTPGGEAGPETKDLTAATLSVEPPPVAMECATTAVAESSYCPADASGGIDAAVGESPGVLPQRREAATGQGLGSMAGQPYDRAPTAGDAEAPEARRPPPALRDRTPQDHDCRPHHHQPGYESPEQQEQQQQHNYRHHHHHHHHHLRSDAQQQHTAAQLRSSVPAGWASDSEVERPACAAAAARCRASAPGLTNGAATSTTTTTTATTTTTTTTTTTETTAVLAGSAGDAIAASLLQQASLAIERLDVGGQLNLGSVVTHGSAWTGTTHTSPVRVRLTRQRSVGLTRKRVLV</sequence>
<keyword evidence="3" id="KW-1185">Reference proteome</keyword>
<accession>A0A9W6BW42</accession>